<proteinExistence type="predicted"/>
<keyword evidence="2" id="KW-1185">Reference proteome</keyword>
<organism evidence="1 2">
    <name type="scientific">Takifugu flavidus</name>
    <name type="common">sansaifugu</name>
    <dbReference type="NCBI Taxonomy" id="433684"/>
    <lineage>
        <taxon>Eukaryota</taxon>
        <taxon>Metazoa</taxon>
        <taxon>Chordata</taxon>
        <taxon>Craniata</taxon>
        <taxon>Vertebrata</taxon>
        <taxon>Euteleostomi</taxon>
        <taxon>Actinopterygii</taxon>
        <taxon>Neopterygii</taxon>
        <taxon>Teleostei</taxon>
        <taxon>Neoteleostei</taxon>
        <taxon>Acanthomorphata</taxon>
        <taxon>Eupercaria</taxon>
        <taxon>Tetraodontiformes</taxon>
        <taxon>Tetradontoidea</taxon>
        <taxon>Tetraodontidae</taxon>
        <taxon>Takifugu</taxon>
    </lineage>
</organism>
<accession>A0A5C6NLU9</accession>
<evidence type="ECO:0000313" key="1">
    <source>
        <dbReference type="EMBL" id="TWW68223.1"/>
    </source>
</evidence>
<name>A0A5C6NLU9_9TELE</name>
<dbReference type="AlphaFoldDB" id="A0A5C6NLU9"/>
<gene>
    <name evidence="1" type="ORF">D4764_19G0000210</name>
</gene>
<dbReference type="Proteomes" id="UP000324091">
    <property type="component" value="Chromosome 19"/>
</dbReference>
<reference evidence="1 2" key="1">
    <citation type="submission" date="2019-04" db="EMBL/GenBank/DDBJ databases">
        <title>Chromosome genome assembly for Takifugu flavidus.</title>
        <authorList>
            <person name="Xiao S."/>
        </authorList>
    </citation>
    <scope>NUCLEOTIDE SEQUENCE [LARGE SCALE GENOMIC DNA]</scope>
    <source>
        <strain evidence="1">HTHZ2018</strain>
        <tissue evidence="1">Muscle</tissue>
    </source>
</reference>
<comment type="caution">
    <text evidence="1">The sequence shown here is derived from an EMBL/GenBank/DDBJ whole genome shotgun (WGS) entry which is preliminary data.</text>
</comment>
<dbReference type="EMBL" id="RHFK02000011">
    <property type="protein sequence ID" value="TWW68223.1"/>
    <property type="molecule type" value="Genomic_DNA"/>
</dbReference>
<protein>
    <submittedName>
        <fullName evidence="1">Uncharacterized protein</fullName>
    </submittedName>
</protein>
<evidence type="ECO:0000313" key="2">
    <source>
        <dbReference type="Proteomes" id="UP000324091"/>
    </source>
</evidence>
<sequence length="60" mass="7019">MILPSLSALSEKYSASWKYKIQNTIYGVNYLVCCDIIPYRLIKINLYVETFTDIVDCWCC</sequence>